<name>A0A1Q9F5Z8_SYMMI</name>
<dbReference type="OrthoDB" id="10338997at2759"/>
<reference evidence="2 3" key="1">
    <citation type="submission" date="2016-02" db="EMBL/GenBank/DDBJ databases">
        <title>Genome analysis of coral dinoflagellate symbionts highlights evolutionary adaptations to a symbiotic lifestyle.</title>
        <authorList>
            <person name="Aranda M."/>
            <person name="Li Y."/>
            <person name="Liew Y.J."/>
            <person name="Baumgarten S."/>
            <person name="Simakov O."/>
            <person name="Wilson M."/>
            <person name="Piel J."/>
            <person name="Ashoor H."/>
            <person name="Bougouffa S."/>
            <person name="Bajic V.B."/>
            <person name="Ryu T."/>
            <person name="Ravasi T."/>
            <person name="Bayer T."/>
            <person name="Micklem G."/>
            <person name="Kim H."/>
            <person name="Bhak J."/>
            <person name="Lajeunesse T.C."/>
            <person name="Voolstra C.R."/>
        </authorList>
    </citation>
    <scope>NUCLEOTIDE SEQUENCE [LARGE SCALE GENOMIC DNA]</scope>
    <source>
        <strain evidence="2 3">CCMP2467</strain>
    </source>
</reference>
<dbReference type="EMBL" id="LSRX01000007">
    <property type="protein sequence ID" value="OLQ15072.1"/>
    <property type="molecule type" value="Genomic_DNA"/>
</dbReference>
<evidence type="ECO:0000313" key="2">
    <source>
        <dbReference type="EMBL" id="OLQ15072.1"/>
    </source>
</evidence>
<evidence type="ECO:0000256" key="1">
    <source>
        <dbReference type="SAM" id="MobiDB-lite"/>
    </source>
</evidence>
<evidence type="ECO:0000313" key="3">
    <source>
        <dbReference type="Proteomes" id="UP000186817"/>
    </source>
</evidence>
<proteinExistence type="predicted"/>
<feature type="compositionally biased region" description="Acidic residues" evidence="1">
    <location>
        <begin position="174"/>
        <end position="195"/>
    </location>
</feature>
<comment type="caution">
    <text evidence="2">The sequence shown here is derived from an EMBL/GenBank/DDBJ whole genome shotgun (WGS) entry which is preliminary data.</text>
</comment>
<accession>A0A1Q9F5Z8</accession>
<organism evidence="2 3">
    <name type="scientific">Symbiodinium microadriaticum</name>
    <name type="common">Dinoflagellate</name>
    <name type="synonym">Zooxanthella microadriatica</name>
    <dbReference type="NCBI Taxonomy" id="2951"/>
    <lineage>
        <taxon>Eukaryota</taxon>
        <taxon>Sar</taxon>
        <taxon>Alveolata</taxon>
        <taxon>Dinophyceae</taxon>
        <taxon>Suessiales</taxon>
        <taxon>Symbiodiniaceae</taxon>
        <taxon>Symbiodinium</taxon>
    </lineage>
</organism>
<feature type="region of interest" description="Disordered" evidence="1">
    <location>
        <begin position="165"/>
        <end position="214"/>
    </location>
</feature>
<protein>
    <submittedName>
        <fullName evidence="2">Uncharacterized protein</fullName>
    </submittedName>
</protein>
<sequence>MPTKGASHGWQSSLGTDTDEDFMHSRFASATAACAVMRAEERGVSIVTRRVLYRQQLRIREIHLHASPFRLHEVVHCCQRVRTFLFERRVDELLHLSKERSADVQPRYDFDGAATVGTGALASWLPLGESVLSDSINADESERSSHATIGQIAIRSSDAVCERSQLLSLSQQQQEEEEEEEEPEPEQEQQEEEEEAGKHQRVVAVAAQGATTKL</sequence>
<keyword evidence="3" id="KW-1185">Reference proteome</keyword>
<gene>
    <name evidence="2" type="ORF">AK812_SmicGene730</name>
</gene>
<dbReference type="Proteomes" id="UP000186817">
    <property type="component" value="Unassembled WGS sequence"/>
</dbReference>
<dbReference type="AlphaFoldDB" id="A0A1Q9F5Z8"/>